<evidence type="ECO:0000256" key="1">
    <source>
        <dbReference type="SAM" id="Phobius"/>
    </source>
</evidence>
<protein>
    <submittedName>
        <fullName evidence="2">Uncharacterized protein</fullName>
    </submittedName>
</protein>
<dbReference type="Proteomes" id="UP001596957">
    <property type="component" value="Unassembled WGS sequence"/>
</dbReference>
<comment type="caution">
    <text evidence="2">The sequence shown here is derived from an EMBL/GenBank/DDBJ whole genome shotgun (WGS) entry which is preliminary data.</text>
</comment>
<proteinExistence type="predicted"/>
<keyword evidence="3" id="KW-1185">Reference proteome</keyword>
<dbReference type="EMBL" id="JBHTEC010000001">
    <property type="protein sequence ID" value="MFD0287529.1"/>
    <property type="molecule type" value="Genomic_DNA"/>
</dbReference>
<keyword evidence="1" id="KW-0812">Transmembrane</keyword>
<feature type="transmembrane region" description="Helical" evidence="1">
    <location>
        <begin position="18"/>
        <end position="38"/>
    </location>
</feature>
<sequence length="166" mass="18835">MAGIFFWGLFLLVFEGDVLPALGTGVVLGGWLGMFARFERGRQRRLVRLGVWDGVHAYSIGETRAMAKRRIYGENLRPLCEVLAHFAEHDFADSEWEVVETALPETDIERDAWYSHRLTGRRTFTVRIAAVPNSRDAFVEIYGVLAGRGKFLFAGVLYVFGKYRVS</sequence>
<reference evidence="3" key="1">
    <citation type="journal article" date="2019" name="Int. J. Syst. Evol. Microbiol.">
        <title>The Global Catalogue of Microorganisms (GCM) 10K type strain sequencing project: providing services to taxonomists for standard genome sequencing and annotation.</title>
        <authorList>
            <consortium name="The Broad Institute Genomics Platform"/>
            <consortium name="The Broad Institute Genome Sequencing Center for Infectious Disease"/>
            <person name="Wu L."/>
            <person name="Ma J."/>
        </authorList>
    </citation>
    <scope>NUCLEOTIDE SEQUENCE [LARGE SCALE GENOMIC DNA]</scope>
    <source>
        <strain evidence="3">CGMCC 4.7198</strain>
    </source>
</reference>
<name>A0ABW2VU85_9ACTN</name>
<keyword evidence="1" id="KW-1133">Transmembrane helix</keyword>
<evidence type="ECO:0000313" key="2">
    <source>
        <dbReference type="EMBL" id="MFD0287529.1"/>
    </source>
</evidence>
<organism evidence="2 3">
    <name type="scientific">Streptomyces lutosisoli</name>
    <dbReference type="NCBI Taxonomy" id="2665721"/>
    <lineage>
        <taxon>Bacteria</taxon>
        <taxon>Bacillati</taxon>
        <taxon>Actinomycetota</taxon>
        <taxon>Actinomycetes</taxon>
        <taxon>Kitasatosporales</taxon>
        <taxon>Streptomycetaceae</taxon>
        <taxon>Streptomyces</taxon>
    </lineage>
</organism>
<accession>A0ABW2VU85</accession>
<evidence type="ECO:0000313" key="3">
    <source>
        <dbReference type="Proteomes" id="UP001596957"/>
    </source>
</evidence>
<dbReference type="RefSeq" id="WP_381263909.1">
    <property type="nucleotide sequence ID" value="NZ_JBHTBI010000087.1"/>
</dbReference>
<gene>
    <name evidence="2" type="ORF">ACFQZP_38980</name>
</gene>
<keyword evidence="1" id="KW-0472">Membrane</keyword>